<evidence type="ECO:0000313" key="11">
    <source>
        <dbReference type="Proteomes" id="UP000728185"/>
    </source>
</evidence>
<keyword evidence="11" id="KW-1185">Reference proteome</keyword>
<evidence type="ECO:0000313" key="10">
    <source>
        <dbReference type="EMBL" id="KAA0195889.1"/>
    </source>
</evidence>
<evidence type="ECO:0000256" key="6">
    <source>
        <dbReference type="ARBA" id="ARBA00023136"/>
    </source>
</evidence>
<dbReference type="PANTHER" id="PTHR12560">
    <property type="entry name" value="LONGEVITY ASSURANCE FACTOR 1 LAG1"/>
    <property type="match status" value="1"/>
</dbReference>
<protein>
    <submittedName>
        <fullName evidence="10">LAG1 longevity assurance 1</fullName>
    </submittedName>
</protein>
<dbReference type="GO" id="GO:0016020">
    <property type="term" value="C:membrane"/>
    <property type="evidence" value="ECO:0007669"/>
    <property type="project" value="UniProtKB-SubCell"/>
</dbReference>
<comment type="caution">
    <text evidence="10">The sequence shown here is derived from an EMBL/GenBank/DDBJ whole genome shotgun (WGS) entry which is preliminary data.</text>
</comment>
<gene>
    <name evidence="10" type="ORF">FBUS_03414</name>
</gene>
<dbReference type="EMBL" id="LUCM01003379">
    <property type="protein sequence ID" value="KAA0195889.1"/>
    <property type="molecule type" value="Genomic_DNA"/>
</dbReference>
<keyword evidence="5" id="KW-1133">Transmembrane helix</keyword>
<feature type="chain" id="PRO_5034904188" evidence="8">
    <location>
        <begin position="26"/>
        <end position="319"/>
    </location>
</feature>
<proteinExistence type="predicted"/>
<dbReference type="PANTHER" id="PTHR12560:SF58">
    <property type="entry name" value="CERAMIDE SYNTHASE 1"/>
    <property type="match status" value="1"/>
</dbReference>
<dbReference type="GO" id="GO:0046513">
    <property type="term" value="P:ceramide biosynthetic process"/>
    <property type="evidence" value="ECO:0007669"/>
    <property type="project" value="InterPro"/>
</dbReference>
<comment type="subcellular location">
    <subcellularLocation>
        <location evidence="1">Membrane</location>
        <topology evidence="1">Multi-pass membrane protein</topology>
    </subcellularLocation>
</comment>
<evidence type="ECO:0000256" key="3">
    <source>
        <dbReference type="ARBA" id="ARBA00004991"/>
    </source>
</evidence>
<evidence type="ECO:0000256" key="4">
    <source>
        <dbReference type="ARBA" id="ARBA00022692"/>
    </source>
</evidence>
<dbReference type="GO" id="GO:0050291">
    <property type="term" value="F:sphingosine N-acyltransferase activity"/>
    <property type="evidence" value="ECO:0007669"/>
    <property type="project" value="InterPro"/>
</dbReference>
<keyword evidence="6 7" id="KW-0472">Membrane</keyword>
<evidence type="ECO:0000256" key="5">
    <source>
        <dbReference type="ARBA" id="ARBA00022989"/>
    </source>
</evidence>
<organism evidence="10 11">
    <name type="scientific">Fasciolopsis buskii</name>
    <dbReference type="NCBI Taxonomy" id="27845"/>
    <lineage>
        <taxon>Eukaryota</taxon>
        <taxon>Metazoa</taxon>
        <taxon>Spiralia</taxon>
        <taxon>Lophotrochozoa</taxon>
        <taxon>Platyhelminthes</taxon>
        <taxon>Trematoda</taxon>
        <taxon>Digenea</taxon>
        <taxon>Plagiorchiida</taxon>
        <taxon>Echinostomata</taxon>
        <taxon>Echinostomatoidea</taxon>
        <taxon>Fasciolidae</taxon>
        <taxon>Fasciolopsis</taxon>
    </lineage>
</organism>
<dbReference type="Pfam" id="PF03798">
    <property type="entry name" value="TRAM_LAG1_CLN8"/>
    <property type="match status" value="1"/>
</dbReference>
<dbReference type="Proteomes" id="UP000728185">
    <property type="component" value="Unassembled WGS sequence"/>
</dbReference>
<evidence type="ECO:0000256" key="1">
    <source>
        <dbReference type="ARBA" id="ARBA00004141"/>
    </source>
</evidence>
<feature type="signal peptide" evidence="8">
    <location>
        <begin position="1"/>
        <end position="25"/>
    </location>
</feature>
<keyword evidence="4 7" id="KW-0812">Transmembrane</keyword>
<keyword evidence="8" id="KW-0732">Signal</keyword>
<dbReference type="InterPro" id="IPR006634">
    <property type="entry name" value="TLC-dom"/>
</dbReference>
<evidence type="ECO:0000256" key="7">
    <source>
        <dbReference type="PROSITE-ProRule" id="PRU00205"/>
    </source>
</evidence>
<dbReference type="PROSITE" id="PS50922">
    <property type="entry name" value="TLC"/>
    <property type="match status" value="1"/>
</dbReference>
<evidence type="ECO:0000256" key="2">
    <source>
        <dbReference type="ARBA" id="ARBA00004760"/>
    </source>
</evidence>
<reference evidence="10" key="1">
    <citation type="submission" date="2019-05" db="EMBL/GenBank/DDBJ databases">
        <title>Annotation for the trematode Fasciolopsis buski.</title>
        <authorList>
            <person name="Choi Y.-J."/>
        </authorList>
    </citation>
    <scope>NUCLEOTIDE SEQUENCE</scope>
    <source>
        <strain evidence="10">HT</strain>
        <tissue evidence="10">Whole worm</tissue>
    </source>
</reference>
<dbReference type="AlphaFoldDB" id="A0A8E0S0P2"/>
<feature type="domain" description="TLC" evidence="9">
    <location>
        <begin position="160"/>
        <end position="319"/>
    </location>
</feature>
<evidence type="ECO:0000256" key="8">
    <source>
        <dbReference type="SAM" id="SignalP"/>
    </source>
</evidence>
<dbReference type="SMART" id="SM00724">
    <property type="entry name" value="TLC"/>
    <property type="match status" value="1"/>
</dbReference>
<dbReference type="UniPathway" id="UPA00222"/>
<name>A0A8E0S0P2_9TREM</name>
<evidence type="ECO:0000259" key="9">
    <source>
        <dbReference type="PROSITE" id="PS50922"/>
    </source>
</evidence>
<dbReference type="InterPro" id="IPR016439">
    <property type="entry name" value="Lag1/Lac1-like"/>
</dbReference>
<sequence length="319" mass="37103">MYKARWHFLILVCLATCYAPSHVAATDRTDKVYDAETGQYFTISDLSKREDPQFLLPDPDPTEFPPEFLDELLTHCDDPIPGALEFLQKSWIAFNEFAFNWSRYPVSHKVLFRILRAIQPRQLLHAAIMAVLLSVTRYLLERCLLESAKHRLGITTPNARRLFESSWKALWYLILWLCSFYAVVLKGRTDFQYPLRMFKGLKVTVGYFDVPTPPDYYRVYTLQLGFYLHSLWSVICIDSWRKDSAVLIVHHVMTLLLLEFSLVLRLHRVGALVVLLHDLNDVFLESAKVNVYLRSRNGKNSQFHVALSHVLFALFAASW</sequence>
<comment type="pathway">
    <text evidence="3">Sphingolipid metabolism.</text>
</comment>
<dbReference type="OrthoDB" id="537032at2759"/>
<comment type="pathway">
    <text evidence="2">Lipid metabolism; sphingolipid metabolism.</text>
</comment>
<accession>A0A8E0S0P2</accession>